<dbReference type="KEGG" id="sno:Snov_4166"/>
<protein>
    <submittedName>
        <fullName evidence="6">Transcriptional regulator, TetR family</fullName>
    </submittedName>
</protein>
<dbReference type="EMBL" id="CP002026">
    <property type="protein sequence ID" value="ADH91435.1"/>
    <property type="molecule type" value="Genomic_DNA"/>
</dbReference>
<dbReference type="Pfam" id="PF00440">
    <property type="entry name" value="TetR_N"/>
    <property type="match status" value="1"/>
</dbReference>
<dbReference type="PRINTS" id="PR00455">
    <property type="entry name" value="HTHTETR"/>
</dbReference>
<dbReference type="Gene3D" id="1.10.10.60">
    <property type="entry name" value="Homeodomain-like"/>
    <property type="match status" value="1"/>
</dbReference>
<dbReference type="Proteomes" id="UP000006633">
    <property type="component" value="Chromosome"/>
</dbReference>
<gene>
    <name evidence="6" type="ordered locus">Snov_4166</name>
</gene>
<evidence type="ECO:0000256" key="4">
    <source>
        <dbReference type="PROSITE-ProRule" id="PRU00335"/>
    </source>
</evidence>
<dbReference type="InterPro" id="IPR036271">
    <property type="entry name" value="Tet_transcr_reg_TetR-rel_C_sf"/>
</dbReference>
<evidence type="ECO:0000256" key="2">
    <source>
        <dbReference type="ARBA" id="ARBA00023125"/>
    </source>
</evidence>
<feature type="domain" description="HTH tetR-type" evidence="5">
    <location>
        <begin position="9"/>
        <end position="69"/>
    </location>
</feature>
<dbReference type="STRING" id="639283.Snov_4166"/>
<dbReference type="InterPro" id="IPR009057">
    <property type="entry name" value="Homeodomain-like_sf"/>
</dbReference>
<proteinExistence type="predicted"/>
<accession>D7A1L0</accession>
<dbReference type="SUPFAM" id="SSF46689">
    <property type="entry name" value="Homeodomain-like"/>
    <property type="match status" value="1"/>
</dbReference>
<evidence type="ECO:0000259" key="5">
    <source>
        <dbReference type="PROSITE" id="PS50977"/>
    </source>
</evidence>
<dbReference type="AlphaFoldDB" id="D7A1L0"/>
<sequence length="200" mass="21050">MRVSKEKAAENRAALLQAASRLFRQRGIDGVGVADIAKEAGLTHGALYAHFPSKDALAAEAFSHGFAGNLADIREWAGERRLSFEDYLEGYLSPRMRDMLEAGCPMAASASEVGRQDEAVSASFTGAFEAMAALLEASLEKTIPSDERRRLAVAAAAAEIGAIAVSRAVAKSDPALSEEVLEAVRAAFAAIHDVEASGAE</sequence>
<evidence type="ECO:0000313" key="7">
    <source>
        <dbReference type="Proteomes" id="UP000006633"/>
    </source>
</evidence>
<dbReference type="SUPFAM" id="SSF48498">
    <property type="entry name" value="Tetracyclin repressor-like, C-terminal domain"/>
    <property type="match status" value="1"/>
</dbReference>
<evidence type="ECO:0000313" key="6">
    <source>
        <dbReference type="EMBL" id="ADH91435.1"/>
    </source>
</evidence>
<dbReference type="InterPro" id="IPR001647">
    <property type="entry name" value="HTH_TetR"/>
</dbReference>
<keyword evidence="3" id="KW-0804">Transcription</keyword>
<dbReference type="RefSeq" id="WP_013168936.1">
    <property type="nucleotide sequence ID" value="NC_014217.1"/>
</dbReference>
<name>D7A1L0_ANCN5</name>
<evidence type="ECO:0000256" key="3">
    <source>
        <dbReference type="ARBA" id="ARBA00023163"/>
    </source>
</evidence>
<dbReference type="OrthoDB" id="9798857at2"/>
<dbReference type="eggNOG" id="COG1309">
    <property type="taxonomic scope" value="Bacteria"/>
</dbReference>
<keyword evidence="1" id="KW-0805">Transcription regulation</keyword>
<dbReference type="PANTHER" id="PTHR47506:SF7">
    <property type="entry name" value="TRANSCRIPTIONAL REGULATORY PROTEIN"/>
    <property type="match status" value="1"/>
</dbReference>
<feature type="DNA-binding region" description="H-T-H motif" evidence="4">
    <location>
        <begin position="32"/>
        <end position="51"/>
    </location>
</feature>
<evidence type="ECO:0000256" key="1">
    <source>
        <dbReference type="ARBA" id="ARBA00023015"/>
    </source>
</evidence>
<dbReference type="GO" id="GO:0003677">
    <property type="term" value="F:DNA binding"/>
    <property type="evidence" value="ECO:0007669"/>
    <property type="project" value="UniProtKB-UniRule"/>
</dbReference>
<keyword evidence="7" id="KW-1185">Reference proteome</keyword>
<dbReference type="Gene3D" id="1.10.357.10">
    <property type="entry name" value="Tetracycline Repressor, domain 2"/>
    <property type="match status" value="1"/>
</dbReference>
<reference evidence="6 7" key="1">
    <citation type="journal article" date="2012" name="Stand. Genomic Sci.">
        <title>Complete genome sequence of the facultatively chemolithoautotrophic and methylotrophic alpha Proteobacterium Starkeya novella type strain (ATCC 8093(T)).</title>
        <authorList>
            <person name="Kappler U."/>
            <person name="Davenport K."/>
            <person name="Beatson S."/>
            <person name="Lucas S."/>
            <person name="Lapidus A."/>
            <person name="Copeland A."/>
            <person name="Berry K.W."/>
            <person name="Glavina Del Rio T."/>
            <person name="Hammon N."/>
            <person name="Dalin E."/>
            <person name="Tice H."/>
            <person name="Pitluck S."/>
            <person name="Richardson P."/>
            <person name="Bruce D."/>
            <person name="Goodwin L.A."/>
            <person name="Han C."/>
            <person name="Tapia R."/>
            <person name="Detter J.C."/>
            <person name="Chang Y.J."/>
            <person name="Jeffries C.D."/>
            <person name="Land M."/>
            <person name="Hauser L."/>
            <person name="Kyrpides N.C."/>
            <person name="Goker M."/>
            <person name="Ivanova N."/>
            <person name="Klenk H.P."/>
            <person name="Woyke T."/>
        </authorList>
    </citation>
    <scope>NUCLEOTIDE SEQUENCE [LARGE SCALE GENOMIC DNA]</scope>
    <source>
        <strain evidence="7">ATCC 8093 / DSM 506 / JCM 20403 / CCM 1077 / IAM 12100 / NBRC 12443 / NCIMB 10456</strain>
    </source>
</reference>
<dbReference type="PROSITE" id="PS50977">
    <property type="entry name" value="HTH_TETR_2"/>
    <property type="match status" value="1"/>
</dbReference>
<dbReference type="PANTHER" id="PTHR47506">
    <property type="entry name" value="TRANSCRIPTIONAL REGULATORY PROTEIN"/>
    <property type="match status" value="1"/>
</dbReference>
<organism evidence="6 7">
    <name type="scientific">Ancylobacter novellus (strain ATCC 8093 / DSM 506 / JCM 20403 / CCM 1077 / IAM 12100 / NBRC 12443 / NCIMB 10456)</name>
    <name type="common">Starkeya novella</name>
    <dbReference type="NCBI Taxonomy" id="639283"/>
    <lineage>
        <taxon>Bacteria</taxon>
        <taxon>Pseudomonadati</taxon>
        <taxon>Pseudomonadota</taxon>
        <taxon>Alphaproteobacteria</taxon>
        <taxon>Hyphomicrobiales</taxon>
        <taxon>Xanthobacteraceae</taxon>
        <taxon>Ancylobacter</taxon>
    </lineage>
</organism>
<dbReference type="HOGENOM" id="CLU_069356_28_2_5"/>
<keyword evidence="2 4" id="KW-0238">DNA-binding</keyword>